<dbReference type="Gene3D" id="3.10.450.40">
    <property type="match status" value="1"/>
</dbReference>
<keyword evidence="4" id="KW-1185">Reference proteome</keyword>
<gene>
    <name evidence="3" type="ORF">KKP3000_001355</name>
</gene>
<dbReference type="EMBL" id="JBDXSU010000001">
    <property type="protein sequence ID" value="MFB5188920.1"/>
    <property type="molecule type" value="Genomic_DNA"/>
</dbReference>
<dbReference type="Pfam" id="PF03413">
    <property type="entry name" value="PepSY"/>
    <property type="match status" value="1"/>
</dbReference>
<proteinExistence type="predicted"/>
<accession>A0ABV5A9G1</accession>
<keyword evidence="1" id="KW-0732">Signal</keyword>
<reference evidence="3 4" key="1">
    <citation type="journal article" date="2024" name="Int. J. Mol. Sci.">
        <title>Exploration of Alicyclobacillus spp. Genome in Search of Antibiotic Resistance.</title>
        <authorList>
            <person name="Bucka-Kolendo J."/>
            <person name="Kiousi D.E."/>
            <person name="Dekowska A."/>
            <person name="Mikolajczuk-Szczyrba A."/>
            <person name="Karadedos D.M."/>
            <person name="Michael P."/>
            <person name="Galanis A."/>
            <person name="Sokolowska B."/>
        </authorList>
    </citation>
    <scope>NUCLEOTIDE SEQUENCE [LARGE SCALE GENOMIC DNA]</scope>
    <source>
        <strain evidence="3 4">KKP 3000</strain>
    </source>
</reference>
<evidence type="ECO:0000256" key="1">
    <source>
        <dbReference type="SAM" id="SignalP"/>
    </source>
</evidence>
<feature type="chain" id="PRO_5046908858" description="PepSY domain-containing protein" evidence="1">
    <location>
        <begin position="24"/>
        <end position="168"/>
    </location>
</feature>
<dbReference type="InterPro" id="IPR025711">
    <property type="entry name" value="PepSY"/>
</dbReference>
<dbReference type="RefSeq" id="WP_275475746.1">
    <property type="nucleotide sequence ID" value="NZ_CP162940.1"/>
</dbReference>
<sequence length="168" mass="18658">MKKWLISLSVIGCLTCTTCTVFAADDSSHPKTTPTHTTLHPVTANIQSTDGPNVHEWGDIKSSVQVTRDTLRDAYQASHDAYTKKLQKYAKISPSAAKKAVVAEHPGMTVEDIQLRNIRTNLVYMSIVRDDEDKYLVVVDAGNGHILVDKRLPTHNERVFANRDDSAK</sequence>
<protein>
    <recommendedName>
        <fullName evidence="2">PepSY domain-containing protein</fullName>
    </recommendedName>
</protein>
<organism evidence="3 4">
    <name type="scientific">Alicyclobacillus fastidiosus</name>
    <dbReference type="NCBI Taxonomy" id="392011"/>
    <lineage>
        <taxon>Bacteria</taxon>
        <taxon>Bacillati</taxon>
        <taxon>Bacillota</taxon>
        <taxon>Bacilli</taxon>
        <taxon>Bacillales</taxon>
        <taxon>Alicyclobacillaceae</taxon>
        <taxon>Alicyclobacillus</taxon>
    </lineage>
</organism>
<name>A0ABV5A9G1_9BACL</name>
<evidence type="ECO:0000259" key="2">
    <source>
        <dbReference type="Pfam" id="PF03413"/>
    </source>
</evidence>
<evidence type="ECO:0000313" key="3">
    <source>
        <dbReference type="EMBL" id="MFB5188920.1"/>
    </source>
</evidence>
<dbReference type="Proteomes" id="UP001579974">
    <property type="component" value="Unassembled WGS sequence"/>
</dbReference>
<evidence type="ECO:0000313" key="4">
    <source>
        <dbReference type="Proteomes" id="UP001579974"/>
    </source>
</evidence>
<feature type="domain" description="PepSY" evidence="2">
    <location>
        <begin position="91"/>
        <end position="147"/>
    </location>
</feature>
<feature type="signal peptide" evidence="1">
    <location>
        <begin position="1"/>
        <end position="23"/>
    </location>
</feature>
<comment type="caution">
    <text evidence="3">The sequence shown here is derived from an EMBL/GenBank/DDBJ whole genome shotgun (WGS) entry which is preliminary data.</text>
</comment>